<evidence type="ECO:0000313" key="4">
    <source>
        <dbReference type="EMBL" id="PWF26890.1"/>
    </source>
</evidence>
<protein>
    <submittedName>
        <fullName evidence="4">Esterase</fullName>
    </submittedName>
</protein>
<keyword evidence="2" id="KW-1133">Transmembrane helix</keyword>
<feature type="transmembrane region" description="Helical" evidence="2">
    <location>
        <begin position="6"/>
        <end position="22"/>
    </location>
</feature>
<feature type="transmembrane region" description="Helical" evidence="2">
    <location>
        <begin position="64"/>
        <end position="84"/>
    </location>
</feature>
<feature type="domain" description="BD-FAE-like" evidence="3">
    <location>
        <begin position="153"/>
        <end position="281"/>
    </location>
</feature>
<proteinExistence type="predicted"/>
<evidence type="ECO:0000313" key="5">
    <source>
        <dbReference type="Proteomes" id="UP000245283"/>
    </source>
</evidence>
<dbReference type="AlphaFoldDB" id="A0A2V1K9C3"/>
<dbReference type="OrthoDB" id="9803828at2"/>
<reference evidence="5" key="1">
    <citation type="submission" date="2018-05" db="EMBL/GenBank/DDBJ databases">
        <authorList>
            <person name="Li Y."/>
        </authorList>
    </citation>
    <scope>NUCLEOTIDE SEQUENCE [LARGE SCALE GENOMIC DNA]</scope>
    <source>
        <strain evidence="5">sk1b4</strain>
    </source>
</reference>
<dbReference type="InterPro" id="IPR029058">
    <property type="entry name" value="AB_hydrolase_fold"/>
</dbReference>
<gene>
    <name evidence="4" type="ORF">DD236_00275</name>
</gene>
<name>A0A2V1K9C3_9ACTO</name>
<dbReference type="SUPFAM" id="SSF53474">
    <property type="entry name" value="alpha/beta-Hydrolases"/>
    <property type="match status" value="1"/>
</dbReference>
<evidence type="ECO:0000256" key="2">
    <source>
        <dbReference type="SAM" id="Phobius"/>
    </source>
</evidence>
<dbReference type="Pfam" id="PF20434">
    <property type="entry name" value="BD-FAE"/>
    <property type="match status" value="1"/>
</dbReference>
<dbReference type="RefSeq" id="WP_109092392.1">
    <property type="nucleotide sequence ID" value="NZ_QETB01000001.1"/>
</dbReference>
<keyword evidence="2" id="KW-0812">Transmembrane</keyword>
<keyword evidence="5" id="KW-1185">Reference proteome</keyword>
<dbReference type="PANTHER" id="PTHR48081:SF33">
    <property type="entry name" value="KYNURENINE FORMAMIDASE"/>
    <property type="match status" value="1"/>
</dbReference>
<keyword evidence="1" id="KW-0378">Hydrolase</keyword>
<dbReference type="InterPro" id="IPR050300">
    <property type="entry name" value="GDXG_lipolytic_enzyme"/>
</dbReference>
<comment type="caution">
    <text evidence="4">The sequence shown here is derived from an EMBL/GenBank/DDBJ whole genome shotgun (WGS) entry which is preliminary data.</text>
</comment>
<dbReference type="GO" id="GO:0016787">
    <property type="term" value="F:hydrolase activity"/>
    <property type="evidence" value="ECO:0007669"/>
    <property type="project" value="UniProtKB-KW"/>
</dbReference>
<dbReference type="EMBL" id="QETB01000001">
    <property type="protein sequence ID" value="PWF26890.1"/>
    <property type="molecule type" value="Genomic_DNA"/>
</dbReference>
<evidence type="ECO:0000259" key="3">
    <source>
        <dbReference type="Pfam" id="PF20434"/>
    </source>
</evidence>
<sequence>MTFGYGLSVLILAVMVWSALWPRPTRGPHATPTFVLGTAALEIPFMLVWYLLLITWAAADNRELTAPVGIIAVGMASLTLLGLLRIIAQSVRAMSTLNASLDATLGLHRPHASGTHHLLRCLWAFIAPLRIPNPRVRRYRNLRYGPDGKDQLLDVYRGRNVTTGPVFLYFHPGGFHSGSKNRQAKLLLETLASHGWVCVSANYRLKVPFLVSLADAKRVIAWIRTEGSGYGADAGTIAIGGGSAGAQLATHCGVSPNHPEFQPDFEAADTSVSAVIGLYGYYGTVFGQEQSDPSEFTDRALPPCFIIHGDKDPMAPVAMAQRFAHTMRARDEGPVAYAELPGAGHNFDLFASLRHAAVTTAVLEFLGWLVENRPDRIARETL</sequence>
<organism evidence="4 5">
    <name type="scientific">Ancrocorticia populi</name>
    <dbReference type="NCBI Taxonomy" id="2175228"/>
    <lineage>
        <taxon>Bacteria</taxon>
        <taxon>Bacillati</taxon>
        <taxon>Actinomycetota</taxon>
        <taxon>Actinomycetes</taxon>
        <taxon>Actinomycetales</taxon>
        <taxon>Actinomycetaceae</taxon>
        <taxon>Ancrocorticia</taxon>
    </lineage>
</organism>
<dbReference type="PANTHER" id="PTHR48081">
    <property type="entry name" value="AB HYDROLASE SUPERFAMILY PROTEIN C4A8.06C"/>
    <property type="match status" value="1"/>
</dbReference>
<dbReference type="InterPro" id="IPR049492">
    <property type="entry name" value="BD-FAE-like_dom"/>
</dbReference>
<accession>A0A2V1K9C3</accession>
<feature type="transmembrane region" description="Helical" evidence="2">
    <location>
        <begin position="34"/>
        <end position="58"/>
    </location>
</feature>
<evidence type="ECO:0000256" key="1">
    <source>
        <dbReference type="ARBA" id="ARBA00022801"/>
    </source>
</evidence>
<keyword evidence="2" id="KW-0472">Membrane</keyword>
<dbReference type="Gene3D" id="3.40.50.1820">
    <property type="entry name" value="alpha/beta hydrolase"/>
    <property type="match status" value="1"/>
</dbReference>
<dbReference type="Proteomes" id="UP000245283">
    <property type="component" value="Unassembled WGS sequence"/>
</dbReference>